<organism evidence="15 16">
    <name type="scientific">Levilinea saccharolytica</name>
    <dbReference type="NCBI Taxonomy" id="229921"/>
    <lineage>
        <taxon>Bacteria</taxon>
        <taxon>Bacillati</taxon>
        <taxon>Chloroflexota</taxon>
        <taxon>Anaerolineae</taxon>
        <taxon>Anaerolineales</taxon>
        <taxon>Anaerolineaceae</taxon>
        <taxon>Levilinea</taxon>
    </lineage>
</organism>
<dbReference type="SUPFAM" id="SSF55874">
    <property type="entry name" value="ATPase domain of HSP90 chaperone/DNA topoisomerase II/histidine kinase"/>
    <property type="match status" value="1"/>
</dbReference>
<evidence type="ECO:0000256" key="1">
    <source>
        <dbReference type="ARBA" id="ARBA00000085"/>
    </source>
</evidence>
<dbReference type="InterPro" id="IPR003594">
    <property type="entry name" value="HATPase_dom"/>
</dbReference>
<reference evidence="15 16" key="1">
    <citation type="submission" date="2015-07" db="EMBL/GenBank/DDBJ databases">
        <title>Genome sequence of Levilinea saccharolytica DSM 16555.</title>
        <authorList>
            <person name="Hemp J."/>
            <person name="Ward L.M."/>
            <person name="Pace L.A."/>
            <person name="Fischer W.W."/>
        </authorList>
    </citation>
    <scope>NUCLEOTIDE SEQUENCE [LARGE SCALE GENOMIC DNA]</scope>
    <source>
        <strain evidence="15 16">KIBI-1</strain>
    </source>
</reference>
<dbReference type="InterPro" id="IPR005467">
    <property type="entry name" value="His_kinase_dom"/>
</dbReference>
<keyword evidence="5" id="KW-1003">Cell membrane</keyword>
<evidence type="ECO:0000256" key="3">
    <source>
        <dbReference type="ARBA" id="ARBA00004314"/>
    </source>
</evidence>
<protein>
    <recommendedName>
        <fullName evidence="4">histidine kinase</fullName>
        <ecNumber evidence="4">2.7.13.3</ecNumber>
    </recommendedName>
</protein>
<dbReference type="Gene3D" id="3.30.565.10">
    <property type="entry name" value="Histidine kinase-like ATPase, C-terminal domain"/>
    <property type="match status" value="1"/>
</dbReference>
<feature type="coiled-coil region" evidence="13">
    <location>
        <begin position="74"/>
        <end position="119"/>
    </location>
</feature>
<evidence type="ECO:0000313" key="16">
    <source>
        <dbReference type="Proteomes" id="UP000050501"/>
    </source>
</evidence>
<evidence type="ECO:0000256" key="5">
    <source>
        <dbReference type="ARBA" id="ARBA00022475"/>
    </source>
</evidence>
<dbReference type="Pfam" id="PF00512">
    <property type="entry name" value="HisKA"/>
    <property type="match status" value="1"/>
</dbReference>
<evidence type="ECO:0000256" key="10">
    <source>
        <dbReference type="ARBA" id="ARBA00022840"/>
    </source>
</evidence>
<evidence type="ECO:0000313" key="15">
    <source>
        <dbReference type="EMBL" id="KPL90804.1"/>
    </source>
</evidence>
<dbReference type="InterPro" id="IPR003661">
    <property type="entry name" value="HisK_dim/P_dom"/>
</dbReference>
<dbReference type="SMART" id="SM00387">
    <property type="entry name" value="HATPase_c"/>
    <property type="match status" value="1"/>
</dbReference>
<keyword evidence="16" id="KW-1185">Reference proteome</keyword>
<dbReference type="PANTHER" id="PTHR43711">
    <property type="entry name" value="TWO-COMPONENT HISTIDINE KINASE"/>
    <property type="match status" value="1"/>
</dbReference>
<keyword evidence="9" id="KW-0418">Kinase</keyword>
<evidence type="ECO:0000256" key="8">
    <source>
        <dbReference type="ARBA" id="ARBA00022741"/>
    </source>
</evidence>
<accession>A0A0P6YLF1</accession>
<dbReference type="PROSITE" id="PS50109">
    <property type="entry name" value="HIS_KIN"/>
    <property type="match status" value="1"/>
</dbReference>
<dbReference type="SMART" id="SM00388">
    <property type="entry name" value="HisKA"/>
    <property type="match status" value="1"/>
</dbReference>
<dbReference type="InterPro" id="IPR050736">
    <property type="entry name" value="Sensor_HK_Regulatory"/>
</dbReference>
<proteinExistence type="predicted"/>
<dbReference type="InterPro" id="IPR004358">
    <property type="entry name" value="Sig_transdc_His_kin-like_C"/>
</dbReference>
<evidence type="ECO:0000256" key="4">
    <source>
        <dbReference type="ARBA" id="ARBA00012438"/>
    </source>
</evidence>
<dbReference type="GO" id="GO:0005524">
    <property type="term" value="F:ATP binding"/>
    <property type="evidence" value="ECO:0007669"/>
    <property type="project" value="UniProtKB-KW"/>
</dbReference>
<dbReference type="PANTHER" id="PTHR43711:SF31">
    <property type="entry name" value="HISTIDINE KINASE"/>
    <property type="match status" value="1"/>
</dbReference>
<evidence type="ECO:0000256" key="12">
    <source>
        <dbReference type="ARBA" id="ARBA00023136"/>
    </source>
</evidence>
<dbReference type="Gene3D" id="1.10.287.130">
    <property type="match status" value="1"/>
</dbReference>
<dbReference type="GO" id="GO:0045121">
    <property type="term" value="C:membrane raft"/>
    <property type="evidence" value="ECO:0007669"/>
    <property type="project" value="UniProtKB-SubCell"/>
</dbReference>
<comment type="catalytic activity">
    <reaction evidence="1">
        <text>ATP + protein L-histidine = ADP + protein N-phospho-L-histidine.</text>
        <dbReference type="EC" id="2.7.13.3"/>
    </reaction>
</comment>
<dbReference type="InterPro" id="IPR037257">
    <property type="entry name" value="T2SS_E_N_sf"/>
</dbReference>
<dbReference type="GO" id="GO:0000155">
    <property type="term" value="F:phosphorelay sensor kinase activity"/>
    <property type="evidence" value="ECO:0007669"/>
    <property type="project" value="InterPro"/>
</dbReference>
<dbReference type="EMBL" id="LGCM01000009">
    <property type="protein sequence ID" value="KPL90804.1"/>
    <property type="molecule type" value="Genomic_DNA"/>
</dbReference>
<dbReference type="SUPFAM" id="SSF47384">
    <property type="entry name" value="Homodimeric domain of signal transducing histidine kinase"/>
    <property type="match status" value="1"/>
</dbReference>
<evidence type="ECO:0000256" key="7">
    <source>
        <dbReference type="ARBA" id="ARBA00022679"/>
    </source>
</evidence>
<keyword evidence="6" id="KW-0597">Phosphoprotein</keyword>
<dbReference type="Proteomes" id="UP000050501">
    <property type="component" value="Unassembled WGS sequence"/>
</dbReference>
<feature type="domain" description="Histidine kinase" evidence="14">
    <location>
        <begin position="119"/>
        <end position="338"/>
    </location>
</feature>
<dbReference type="SUPFAM" id="SSF160246">
    <property type="entry name" value="EspE N-terminal domain-like"/>
    <property type="match status" value="1"/>
</dbReference>
<dbReference type="GO" id="GO:0005886">
    <property type="term" value="C:plasma membrane"/>
    <property type="evidence" value="ECO:0007669"/>
    <property type="project" value="UniProtKB-SubCell"/>
</dbReference>
<evidence type="ECO:0000256" key="2">
    <source>
        <dbReference type="ARBA" id="ARBA00004236"/>
    </source>
</evidence>
<sequence length="342" mass="38334">MSKSPKLTPEILTTRLGDYLVEKKLLSSEDLERALAYQAELRKTNQAAPLLGQILDEMGLVDRALLDEAITEQILALKNALTDANQRLEQRVRERTAELEQALRKLSELNQLKSEFVDNISHELRTPLTHLKGYLELLINADLGPINAAQTQALEVMQRSGDRLERLIEDMIQFSTLERGDIQLRVHDFSVLHLCLNQVSRSQAKAKAHQVELVMNPPAMLTDVRGDEEKISWVILQLLDNAIKFTPPGGKVTLGLEQESKFVRVSVADTGIGIPQDRVEEIFEPFHQLDGSSTRRYAGTGLGLALVRRILEAHGSIIHVTSKVGEGSRFEFLLPTPEIEQD</sequence>
<dbReference type="Pfam" id="PF02518">
    <property type="entry name" value="HATPase_c"/>
    <property type="match status" value="1"/>
</dbReference>
<dbReference type="RefSeq" id="WP_062417534.1">
    <property type="nucleotide sequence ID" value="NZ_DF967974.1"/>
</dbReference>
<keyword evidence="11" id="KW-0902">Two-component regulatory system</keyword>
<evidence type="ECO:0000256" key="9">
    <source>
        <dbReference type="ARBA" id="ARBA00022777"/>
    </source>
</evidence>
<gene>
    <name evidence="15" type="ORF">ADN01_02285</name>
</gene>
<keyword evidence="10" id="KW-0067">ATP-binding</keyword>
<name>A0A0P6YLF1_9CHLR</name>
<dbReference type="EC" id="2.7.13.3" evidence="4"/>
<dbReference type="AlphaFoldDB" id="A0A0P6YLF1"/>
<dbReference type="CDD" id="cd00082">
    <property type="entry name" value="HisKA"/>
    <property type="match status" value="1"/>
</dbReference>
<keyword evidence="12" id="KW-0472">Membrane</keyword>
<evidence type="ECO:0000259" key="14">
    <source>
        <dbReference type="PROSITE" id="PS50109"/>
    </source>
</evidence>
<evidence type="ECO:0000256" key="11">
    <source>
        <dbReference type="ARBA" id="ARBA00023012"/>
    </source>
</evidence>
<keyword evidence="13" id="KW-0175">Coiled coil</keyword>
<keyword evidence="7" id="KW-0808">Transferase</keyword>
<comment type="subcellular location">
    <subcellularLocation>
        <location evidence="2">Cell membrane</location>
    </subcellularLocation>
    <subcellularLocation>
        <location evidence="3">Membrane raft</location>
        <topology evidence="3">Multi-pass membrane protein</topology>
    </subcellularLocation>
</comment>
<dbReference type="InterPro" id="IPR036890">
    <property type="entry name" value="HATPase_C_sf"/>
</dbReference>
<dbReference type="STRING" id="229921.ADN01_02285"/>
<evidence type="ECO:0000256" key="6">
    <source>
        <dbReference type="ARBA" id="ARBA00022553"/>
    </source>
</evidence>
<evidence type="ECO:0000256" key="13">
    <source>
        <dbReference type="SAM" id="Coils"/>
    </source>
</evidence>
<dbReference type="CDD" id="cd16922">
    <property type="entry name" value="HATPase_EvgS-ArcB-TorS-like"/>
    <property type="match status" value="1"/>
</dbReference>
<dbReference type="FunFam" id="3.30.565.10:FF:000023">
    <property type="entry name" value="PAS domain-containing sensor histidine kinase"/>
    <property type="match status" value="1"/>
</dbReference>
<dbReference type="PRINTS" id="PR00344">
    <property type="entry name" value="BCTRLSENSOR"/>
</dbReference>
<keyword evidence="8" id="KW-0547">Nucleotide-binding</keyword>
<dbReference type="InterPro" id="IPR036097">
    <property type="entry name" value="HisK_dim/P_sf"/>
</dbReference>
<comment type="caution">
    <text evidence="15">The sequence shown here is derived from an EMBL/GenBank/DDBJ whole genome shotgun (WGS) entry which is preliminary data.</text>
</comment>
<dbReference type="FunFam" id="1.10.287.130:FF:000001">
    <property type="entry name" value="Two-component sensor histidine kinase"/>
    <property type="match status" value="1"/>
</dbReference>